<accession>A0A518G5J5</accession>
<dbReference type="EMBL" id="CP036298">
    <property type="protein sequence ID" value="QDV23839.1"/>
    <property type="molecule type" value="Genomic_DNA"/>
</dbReference>
<protein>
    <recommendedName>
        <fullName evidence="5">Lipoprotein</fullName>
    </recommendedName>
</protein>
<feature type="region of interest" description="Disordered" evidence="1">
    <location>
        <begin position="22"/>
        <end position="49"/>
    </location>
</feature>
<sequence length="223" mass="24821" precursor="true">MRRLSLALVSLIVLCASCNQDSPESARQASDEDNHTKTTNRDTVESGNLGVQSTLEGDERFSSTLPYIRRGRDLMILGLLEDPEHPWRPALVLLLKLASPTSVNVTYTNQRVGEMQLLRRGYLTSVGERFPIEYRYTKSQVPVTDALALGGKDFPLDSGRVFTIDLSKDPVQITQLSLEIPYSIPDGATVATMENDITTEHLENLRDDLAAKNSQVKDFVAKR</sequence>
<dbReference type="RefSeq" id="WP_145077059.1">
    <property type="nucleotide sequence ID" value="NZ_CP036298.1"/>
</dbReference>
<dbReference type="KEGG" id="ahel:Q31a_21450"/>
<dbReference type="Proteomes" id="UP000318017">
    <property type="component" value="Chromosome"/>
</dbReference>
<reference evidence="3 4" key="1">
    <citation type="submission" date="2019-02" db="EMBL/GenBank/DDBJ databases">
        <title>Deep-cultivation of Planctomycetes and their phenomic and genomic characterization uncovers novel biology.</title>
        <authorList>
            <person name="Wiegand S."/>
            <person name="Jogler M."/>
            <person name="Boedeker C."/>
            <person name="Pinto D."/>
            <person name="Vollmers J."/>
            <person name="Rivas-Marin E."/>
            <person name="Kohn T."/>
            <person name="Peeters S.H."/>
            <person name="Heuer A."/>
            <person name="Rast P."/>
            <person name="Oberbeckmann S."/>
            <person name="Bunk B."/>
            <person name="Jeske O."/>
            <person name="Meyerdierks A."/>
            <person name="Storesund J.E."/>
            <person name="Kallscheuer N."/>
            <person name="Luecker S."/>
            <person name="Lage O.M."/>
            <person name="Pohl T."/>
            <person name="Merkel B.J."/>
            <person name="Hornburger P."/>
            <person name="Mueller R.-W."/>
            <person name="Bruemmer F."/>
            <person name="Labrenz M."/>
            <person name="Spormann A.M."/>
            <person name="Op den Camp H."/>
            <person name="Overmann J."/>
            <person name="Amann R."/>
            <person name="Jetten M.S.M."/>
            <person name="Mascher T."/>
            <person name="Medema M.H."/>
            <person name="Devos D.P."/>
            <person name="Kaster A.-K."/>
            <person name="Ovreas L."/>
            <person name="Rohde M."/>
            <person name="Galperin M.Y."/>
            <person name="Jogler C."/>
        </authorList>
    </citation>
    <scope>NUCLEOTIDE SEQUENCE [LARGE SCALE GENOMIC DNA]</scope>
    <source>
        <strain evidence="3 4">Q31a</strain>
    </source>
</reference>
<dbReference type="AlphaFoldDB" id="A0A518G5J5"/>
<feature type="signal peptide" evidence="2">
    <location>
        <begin position="1"/>
        <end position="21"/>
    </location>
</feature>
<evidence type="ECO:0008006" key="5">
    <source>
        <dbReference type="Google" id="ProtNLM"/>
    </source>
</evidence>
<organism evidence="3 4">
    <name type="scientific">Aureliella helgolandensis</name>
    <dbReference type="NCBI Taxonomy" id="2527968"/>
    <lineage>
        <taxon>Bacteria</taxon>
        <taxon>Pseudomonadati</taxon>
        <taxon>Planctomycetota</taxon>
        <taxon>Planctomycetia</taxon>
        <taxon>Pirellulales</taxon>
        <taxon>Pirellulaceae</taxon>
        <taxon>Aureliella</taxon>
    </lineage>
</organism>
<feature type="chain" id="PRO_5021702566" description="Lipoprotein" evidence="2">
    <location>
        <begin position="22"/>
        <end position="223"/>
    </location>
</feature>
<feature type="compositionally biased region" description="Basic and acidic residues" evidence="1">
    <location>
        <begin position="29"/>
        <end position="44"/>
    </location>
</feature>
<evidence type="ECO:0000313" key="3">
    <source>
        <dbReference type="EMBL" id="QDV23839.1"/>
    </source>
</evidence>
<evidence type="ECO:0000313" key="4">
    <source>
        <dbReference type="Proteomes" id="UP000318017"/>
    </source>
</evidence>
<gene>
    <name evidence="3" type="ORF">Q31a_21450</name>
</gene>
<name>A0A518G5J5_9BACT</name>
<keyword evidence="2" id="KW-0732">Signal</keyword>
<evidence type="ECO:0000256" key="1">
    <source>
        <dbReference type="SAM" id="MobiDB-lite"/>
    </source>
</evidence>
<evidence type="ECO:0000256" key="2">
    <source>
        <dbReference type="SAM" id="SignalP"/>
    </source>
</evidence>
<keyword evidence="4" id="KW-1185">Reference proteome</keyword>
<proteinExistence type="predicted"/>